<dbReference type="Pfam" id="PF08268">
    <property type="entry name" value="FBA_3"/>
    <property type="match status" value="1"/>
</dbReference>
<dbReference type="CDD" id="cd22157">
    <property type="entry name" value="F-box_AtFBW1-like"/>
    <property type="match status" value="1"/>
</dbReference>
<dbReference type="InterPro" id="IPR050796">
    <property type="entry name" value="SCF_F-box_component"/>
</dbReference>
<dbReference type="Pfam" id="PF00646">
    <property type="entry name" value="F-box"/>
    <property type="match status" value="1"/>
</dbReference>
<organism evidence="3 4">
    <name type="scientific">Prunus persica</name>
    <name type="common">Peach</name>
    <name type="synonym">Amygdalus persica</name>
    <dbReference type="NCBI Taxonomy" id="3760"/>
    <lineage>
        <taxon>Eukaryota</taxon>
        <taxon>Viridiplantae</taxon>
        <taxon>Streptophyta</taxon>
        <taxon>Embryophyta</taxon>
        <taxon>Tracheophyta</taxon>
        <taxon>Spermatophyta</taxon>
        <taxon>Magnoliopsida</taxon>
        <taxon>eudicotyledons</taxon>
        <taxon>Gunneridae</taxon>
        <taxon>Pentapetalae</taxon>
        <taxon>rosids</taxon>
        <taxon>fabids</taxon>
        <taxon>Rosales</taxon>
        <taxon>Rosaceae</taxon>
        <taxon>Amygdaloideae</taxon>
        <taxon>Amygdaleae</taxon>
        <taxon>Prunus</taxon>
    </lineage>
</organism>
<sequence length="347" mass="39921">MKRKRLAPSHSPKSIESDRPTKQEEDHEEKPYILHLPDHIIVEIFCKIPTKKLIQFRCVCKSWRCLPSDPQFTKDLFSRTPARFLIQGRLSRIGLSTSLFLVDFNNSVTLKLYKDQNSQTVRVNNIVGSCNGVICSLPLPINPVDKQIGFTRLWGFGYCPMRDVYKVVLIQIANDWSKKPEVTVMTIGSGIWRGLGNYAYHIAYHFADQPYGVYLNGFLHWVGYRGESPDFICALDLECECFQQILLPPVLKGRLSITVQMLNIMIVWVMKDYGVKESWTPELRIIIRGLFFWSLSFPKVLNLTEEGEVLLLDKSDLHCYNSLPIYNSVKVSIKSSVFLRAFFSISL</sequence>
<evidence type="ECO:0000313" key="4">
    <source>
        <dbReference type="Proteomes" id="UP000006882"/>
    </source>
</evidence>
<dbReference type="NCBIfam" id="TIGR01640">
    <property type="entry name" value="F_box_assoc_1"/>
    <property type="match status" value="1"/>
</dbReference>
<dbReference type="STRING" id="3760.A0A251QYW0"/>
<dbReference type="Proteomes" id="UP000006882">
    <property type="component" value="Chromosome G1"/>
</dbReference>
<dbReference type="Gene3D" id="1.20.1280.50">
    <property type="match status" value="1"/>
</dbReference>
<dbReference type="PROSITE" id="PS50181">
    <property type="entry name" value="FBOX"/>
    <property type="match status" value="1"/>
</dbReference>
<dbReference type="eggNOG" id="ENOG502T151">
    <property type="taxonomic scope" value="Eukaryota"/>
</dbReference>
<keyword evidence="4" id="KW-1185">Reference proteome</keyword>
<dbReference type="EMBL" id="CM007651">
    <property type="protein sequence ID" value="ONI28926.1"/>
    <property type="molecule type" value="Genomic_DNA"/>
</dbReference>
<protein>
    <recommendedName>
        <fullName evidence="2">F-box domain-containing protein</fullName>
    </recommendedName>
</protein>
<dbReference type="SMART" id="SM00256">
    <property type="entry name" value="FBOX"/>
    <property type="match status" value="1"/>
</dbReference>
<dbReference type="InterPro" id="IPR017451">
    <property type="entry name" value="F-box-assoc_interact_dom"/>
</dbReference>
<dbReference type="PANTHER" id="PTHR31672:SF13">
    <property type="entry name" value="F-BOX PROTEIN CPR30-LIKE"/>
    <property type="match status" value="1"/>
</dbReference>
<evidence type="ECO:0000259" key="2">
    <source>
        <dbReference type="PROSITE" id="PS50181"/>
    </source>
</evidence>
<feature type="compositionally biased region" description="Basic and acidic residues" evidence="1">
    <location>
        <begin position="13"/>
        <end position="28"/>
    </location>
</feature>
<dbReference type="InterPro" id="IPR001810">
    <property type="entry name" value="F-box_dom"/>
</dbReference>
<dbReference type="PANTHER" id="PTHR31672">
    <property type="entry name" value="BNACNNG10540D PROTEIN"/>
    <property type="match status" value="1"/>
</dbReference>
<feature type="domain" description="F-box" evidence="2">
    <location>
        <begin position="30"/>
        <end position="80"/>
    </location>
</feature>
<dbReference type="InterPro" id="IPR036047">
    <property type="entry name" value="F-box-like_dom_sf"/>
</dbReference>
<reference evidence="3 4" key="1">
    <citation type="journal article" date="2013" name="Nat. Genet.">
        <title>The high-quality draft genome of peach (Prunus persica) identifies unique patterns of genetic diversity, domestication and genome evolution.</title>
        <authorList>
            <consortium name="International Peach Genome Initiative"/>
            <person name="Verde I."/>
            <person name="Abbott A.G."/>
            <person name="Scalabrin S."/>
            <person name="Jung S."/>
            <person name="Shu S."/>
            <person name="Marroni F."/>
            <person name="Zhebentyayeva T."/>
            <person name="Dettori M.T."/>
            <person name="Grimwood J."/>
            <person name="Cattonaro F."/>
            <person name="Zuccolo A."/>
            <person name="Rossini L."/>
            <person name="Jenkins J."/>
            <person name="Vendramin E."/>
            <person name="Meisel L.A."/>
            <person name="Decroocq V."/>
            <person name="Sosinski B."/>
            <person name="Prochnik S."/>
            <person name="Mitros T."/>
            <person name="Policriti A."/>
            <person name="Cipriani G."/>
            <person name="Dondini L."/>
            <person name="Ficklin S."/>
            <person name="Goodstein D.M."/>
            <person name="Xuan P."/>
            <person name="Del Fabbro C."/>
            <person name="Aramini V."/>
            <person name="Copetti D."/>
            <person name="Gonzalez S."/>
            <person name="Horner D.S."/>
            <person name="Falchi R."/>
            <person name="Lucas S."/>
            <person name="Mica E."/>
            <person name="Maldonado J."/>
            <person name="Lazzari B."/>
            <person name="Bielenberg D."/>
            <person name="Pirona R."/>
            <person name="Miculan M."/>
            <person name="Barakat A."/>
            <person name="Testolin R."/>
            <person name="Stella A."/>
            <person name="Tartarini S."/>
            <person name="Tonutti P."/>
            <person name="Arus P."/>
            <person name="Orellana A."/>
            <person name="Wells C."/>
            <person name="Main D."/>
            <person name="Vizzotto G."/>
            <person name="Silva H."/>
            <person name="Salamini F."/>
            <person name="Schmutz J."/>
            <person name="Morgante M."/>
            <person name="Rokhsar D.S."/>
        </authorList>
    </citation>
    <scope>NUCLEOTIDE SEQUENCE [LARGE SCALE GENOMIC DNA]</scope>
    <source>
        <strain evidence="4">cv. Nemared</strain>
    </source>
</reference>
<accession>A0A251QYW0</accession>
<name>A0A251QYW0_PRUPE</name>
<dbReference type="AlphaFoldDB" id="A0A251QYW0"/>
<evidence type="ECO:0000313" key="3">
    <source>
        <dbReference type="EMBL" id="ONI28926.1"/>
    </source>
</evidence>
<evidence type="ECO:0000256" key="1">
    <source>
        <dbReference type="SAM" id="MobiDB-lite"/>
    </source>
</evidence>
<feature type="region of interest" description="Disordered" evidence="1">
    <location>
        <begin position="1"/>
        <end position="28"/>
    </location>
</feature>
<dbReference type="Gramene" id="ONI28926">
    <property type="protein sequence ID" value="ONI28926"/>
    <property type="gene ID" value="PRUPE_1G169600"/>
</dbReference>
<dbReference type="SUPFAM" id="SSF81383">
    <property type="entry name" value="F-box domain"/>
    <property type="match status" value="1"/>
</dbReference>
<gene>
    <name evidence="3" type="ORF">PRUPE_1G169600</name>
</gene>
<proteinExistence type="predicted"/>
<dbReference type="InterPro" id="IPR013187">
    <property type="entry name" value="F-box-assoc_dom_typ3"/>
</dbReference>